<gene>
    <name evidence="2" type="ORF">SaccyDRAFT_2963</name>
</gene>
<dbReference type="OrthoDB" id="3691820at2"/>
<reference evidence="2 3" key="1">
    <citation type="submission" date="2011-11" db="EMBL/GenBank/DDBJ databases">
        <title>The Noncontiguous Finished sequence of Saccharomonospora cyanea NA-134.</title>
        <authorList>
            <consortium name="US DOE Joint Genome Institute"/>
            <person name="Lucas S."/>
            <person name="Han J."/>
            <person name="Lapidus A."/>
            <person name="Cheng J.-F."/>
            <person name="Goodwin L."/>
            <person name="Pitluck S."/>
            <person name="Peters L."/>
            <person name="Ovchinnikova G."/>
            <person name="Lu M."/>
            <person name="Detter J.C."/>
            <person name="Han C."/>
            <person name="Tapia R."/>
            <person name="Land M."/>
            <person name="Hauser L."/>
            <person name="Kyrpides N."/>
            <person name="Ivanova N."/>
            <person name="Pagani I."/>
            <person name="Brambilla E.-M."/>
            <person name="Klenk H.-P."/>
            <person name="Woyke T."/>
        </authorList>
    </citation>
    <scope>NUCLEOTIDE SEQUENCE [LARGE SCALE GENOMIC DNA]</scope>
    <source>
        <strain evidence="2 3">NA-134</strain>
    </source>
</reference>
<dbReference type="RefSeq" id="WP_005457166.1">
    <property type="nucleotide sequence ID" value="NZ_CM001440.1"/>
</dbReference>
<feature type="transmembrane region" description="Helical" evidence="1">
    <location>
        <begin position="94"/>
        <end position="114"/>
    </location>
</feature>
<dbReference type="EMBL" id="CM001440">
    <property type="protein sequence ID" value="EHR61806.1"/>
    <property type="molecule type" value="Genomic_DNA"/>
</dbReference>
<dbReference type="eggNOG" id="ENOG502ZK1T">
    <property type="taxonomic scope" value="Bacteria"/>
</dbReference>
<dbReference type="HOGENOM" id="CLU_1625861_0_0_11"/>
<feature type="transmembrane region" description="Helical" evidence="1">
    <location>
        <begin position="126"/>
        <end position="148"/>
    </location>
</feature>
<accession>H5XJ30</accession>
<keyword evidence="1" id="KW-0472">Membrane</keyword>
<protein>
    <submittedName>
        <fullName evidence="2">Uncharacterized protein</fullName>
    </submittedName>
</protein>
<name>H5XJ30_9PSEU</name>
<keyword evidence="1" id="KW-1133">Transmembrane helix</keyword>
<feature type="transmembrane region" description="Helical" evidence="1">
    <location>
        <begin position="69"/>
        <end position="89"/>
    </location>
</feature>
<dbReference type="Proteomes" id="UP000002791">
    <property type="component" value="Chromosome"/>
</dbReference>
<evidence type="ECO:0000313" key="2">
    <source>
        <dbReference type="EMBL" id="EHR61806.1"/>
    </source>
</evidence>
<organism evidence="2 3">
    <name type="scientific">Saccharomonospora cyanea NA-134</name>
    <dbReference type="NCBI Taxonomy" id="882082"/>
    <lineage>
        <taxon>Bacteria</taxon>
        <taxon>Bacillati</taxon>
        <taxon>Actinomycetota</taxon>
        <taxon>Actinomycetes</taxon>
        <taxon>Pseudonocardiales</taxon>
        <taxon>Pseudonocardiaceae</taxon>
        <taxon>Saccharomonospora</taxon>
    </lineage>
</organism>
<sequence length="163" mass="16581">MRSVTRWGAASRAVAGWSALAVVGLAVTVVGTFLPWLASGSVERDSYAAAAVIEHVLVPGPAVELALRAWSGVVIATTLGVALIVLALWRTAAVLTAMIGLTVGTVAAVVTVQVPDVAGLIRITPVGPVTATTGSVLALLGGLGLFLAARRAGRHTQNEIQDR</sequence>
<proteinExistence type="predicted"/>
<dbReference type="STRING" id="882082.SaccyDRAFT_2963"/>
<dbReference type="AlphaFoldDB" id="H5XJ30"/>
<evidence type="ECO:0000313" key="3">
    <source>
        <dbReference type="Proteomes" id="UP000002791"/>
    </source>
</evidence>
<evidence type="ECO:0000256" key="1">
    <source>
        <dbReference type="SAM" id="Phobius"/>
    </source>
</evidence>
<keyword evidence="1" id="KW-0812">Transmembrane</keyword>
<feature type="transmembrane region" description="Helical" evidence="1">
    <location>
        <begin position="12"/>
        <end position="37"/>
    </location>
</feature>
<keyword evidence="3" id="KW-1185">Reference proteome</keyword>